<keyword evidence="4 5" id="KW-0472">Membrane</keyword>
<dbReference type="EMBL" id="KJ947870">
    <property type="protein sequence ID" value="AJW30459.1"/>
    <property type="molecule type" value="Genomic_DNA"/>
</dbReference>
<dbReference type="AlphaFoldDB" id="A0A0D5A211"/>
<accession>A0A0D5A211</accession>
<protein>
    <recommendedName>
        <fullName evidence="6">TM2 domain-containing protein</fullName>
    </recommendedName>
</protein>
<proteinExistence type="predicted"/>
<dbReference type="GO" id="GO:0016020">
    <property type="term" value="C:membrane"/>
    <property type="evidence" value="ECO:0007669"/>
    <property type="project" value="UniProtKB-SubCell"/>
</dbReference>
<evidence type="ECO:0000256" key="4">
    <source>
        <dbReference type="ARBA" id="ARBA00023136"/>
    </source>
</evidence>
<evidence type="ECO:0000256" key="3">
    <source>
        <dbReference type="ARBA" id="ARBA00022989"/>
    </source>
</evidence>
<keyword evidence="2 5" id="KW-0812">Transmembrane</keyword>
<dbReference type="Pfam" id="PF05154">
    <property type="entry name" value="TM2"/>
    <property type="match status" value="1"/>
</dbReference>
<feature type="domain" description="TM2" evidence="6">
    <location>
        <begin position="3"/>
        <end position="47"/>
    </location>
</feature>
<evidence type="ECO:0000256" key="2">
    <source>
        <dbReference type="ARBA" id="ARBA00022692"/>
    </source>
</evidence>
<gene>
    <name evidence="7" type="ORF">FA02_0191</name>
</gene>
<feature type="transmembrane region" description="Helical" evidence="5">
    <location>
        <begin position="26"/>
        <end position="49"/>
    </location>
</feature>
<evidence type="ECO:0000313" key="7">
    <source>
        <dbReference type="EMBL" id="AJW30459.1"/>
    </source>
</evidence>
<evidence type="ECO:0000256" key="5">
    <source>
        <dbReference type="SAM" id="Phobius"/>
    </source>
</evidence>
<dbReference type="InterPro" id="IPR007829">
    <property type="entry name" value="TM2"/>
</dbReference>
<evidence type="ECO:0000256" key="1">
    <source>
        <dbReference type="ARBA" id="ARBA00004141"/>
    </source>
</evidence>
<evidence type="ECO:0000259" key="6">
    <source>
        <dbReference type="Pfam" id="PF05154"/>
    </source>
</evidence>
<reference evidence="7" key="1">
    <citation type="submission" date="2014-06" db="EMBL/GenBank/DDBJ databases">
        <authorList>
            <person name="Berube P.M."/>
        </authorList>
    </citation>
    <scope>NUCLEOTIDE SEQUENCE</scope>
    <source>
        <strain evidence="7">P0902-H212</strain>
    </source>
</reference>
<name>A0A0D5A211_PROMR</name>
<organism evidence="7">
    <name type="scientific">Prochlorococcus marinus str. P0902-H212</name>
    <dbReference type="NCBI Taxonomy" id="1620696"/>
    <lineage>
        <taxon>Bacteria</taxon>
        <taxon>Bacillati</taxon>
        <taxon>Cyanobacteriota</taxon>
        <taxon>Cyanophyceae</taxon>
        <taxon>Synechococcales</taxon>
        <taxon>Prochlorococcaceae</taxon>
        <taxon>Prochlorococcus</taxon>
    </lineage>
</organism>
<keyword evidence="3 5" id="KW-1133">Transmembrane helix</keyword>
<comment type="subcellular location">
    <subcellularLocation>
        <location evidence="1">Membrane</location>
        <topology evidence="1">Multi-pass membrane protein</topology>
    </subcellularLocation>
</comment>
<sequence length="74" mass="8204">MSTYALLAFFLGGVGAHKFYFGQIGIGVLYAVFVWTFIPSLIGLIETFLSGDAVKSKNLQIAQEVFEEIQLLRD</sequence>